<evidence type="ECO:0000313" key="3">
    <source>
        <dbReference type="EMBL" id="CAK7897257.1"/>
    </source>
</evidence>
<feature type="region of interest" description="Disordered" evidence="1">
    <location>
        <begin position="779"/>
        <end position="820"/>
    </location>
</feature>
<dbReference type="Pfam" id="PF08634">
    <property type="entry name" value="Pet127"/>
    <property type="match status" value="1"/>
</dbReference>
<name>A0ABP0E7Q8_9ASCO</name>
<keyword evidence="2" id="KW-1133">Transmembrane helix</keyword>
<accession>A0ABP0E7Q8</accession>
<organism evidence="3 4">
    <name type="scientific">[Candida] anglica</name>
    <dbReference type="NCBI Taxonomy" id="148631"/>
    <lineage>
        <taxon>Eukaryota</taxon>
        <taxon>Fungi</taxon>
        <taxon>Dikarya</taxon>
        <taxon>Ascomycota</taxon>
        <taxon>Saccharomycotina</taxon>
        <taxon>Pichiomycetes</taxon>
        <taxon>Debaryomycetaceae</taxon>
        <taxon>Kurtzmaniella</taxon>
    </lineage>
</organism>
<dbReference type="Proteomes" id="UP001497600">
    <property type="component" value="Chromosome B"/>
</dbReference>
<sequence>MDSIKNLLNYSNTEIIIYLILLMTTASKLVYTLYNFTKSRTLNFVLTSIGLVGYIAFLPLSYLLVSLIVDHVIPSIKNNYTTLKGQQNRTVNNWSDIMLGASRGFILLRSSIVSSRGRLHTSNRILKGVSGEEANINVSSSDLSNVLISSRLKVSRGEIKNIDKEIEVGRKKISTKYADEINNNVLPSEVQKAIEIEKKESSNSNYNNSNNDNDHNAKYSSKKFEKKSKKSTSEVGSDSKNPALVRRAKKALEHSDNFRGKGKIHVGDKPVIQIKPLEGDKVPRLAHNLDRALFSPGVHFLQDPRTRVFNFPPYLKNIIKLEDFDFESISAFTASSKDKLLLAEAVKHGKQFFSSTSSMTGVLSQFYLFFNQYNPENEVRFGFPQLSKATTTLPASVIVQPKGKTKDGRTVYSIDSDKSADTEIVLSAMGHVLETLLTTSEKDFESFKVGNNSEKNIKVAENIYNYAAYGNFIMRSQLDCYDERLPGNGTFDLKTRAVCAIRYDNANPDIQNNTYQIWKSKGRYESFQREHEDLIKTGALLKYGFQARIGQMDGIYVAYHNINSFFGFEYLPLSEIDKVFFSDARAVEPHPLSLKSLEDVRDDEPTKIADMQFKQSLELWDNVLQMILKDLEENYKDTAFRLVVKAEDTEDEPYLRVFASPMTKDKEEKLQDLPKAFKTSFRADIPLEKKIQELTDHRDELIKFENGIEKSFSYKVHVQHVFGNFMHNPATGSPYPRKGSADWKVRYIMFKEHEKESSRLQQLMVAKANMLLSSYEKKGKLNEKENGDDVTMQKSAPLEGASPEEIEDLTSTESNETLFANAGRNPMRIYSAIGKLRSEQWKALEENPVVYKPKNN</sequence>
<evidence type="ECO:0000313" key="4">
    <source>
        <dbReference type="Proteomes" id="UP001497600"/>
    </source>
</evidence>
<evidence type="ECO:0000256" key="1">
    <source>
        <dbReference type="SAM" id="MobiDB-lite"/>
    </source>
</evidence>
<keyword evidence="2" id="KW-0472">Membrane</keyword>
<feature type="compositionally biased region" description="Low complexity" evidence="1">
    <location>
        <begin position="202"/>
        <end position="211"/>
    </location>
</feature>
<protein>
    <submittedName>
        <fullName evidence="3">Mitochondrial translation system component Pet127p</fullName>
    </submittedName>
</protein>
<feature type="transmembrane region" description="Helical" evidence="2">
    <location>
        <begin position="15"/>
        <end position="34"/>
    </location>
</feature>
<keyword evidence="4" id="KW-1185">Reference proteome</keyword>
<feature type="compositionally biased region" description="Basic residues" evidence="1">
    <location>
        <begin position="220"/>
        <end position="230"/>
    </location>
</feature>
<keyword evidence="2" id="KW-0812">Transmembrane</keyword>
<proteinExistence type="predicted"/>
<dbReference type="InterPro" id="IPR013943">
    <property type="entry name" value="Pet127"/>
</dbReference>
<gene>
    <name evidence="3" type="primary">PET127</name>
    <name evidence="3" type="ORF">CAAN4_B08944</name>
</gene>
<dbReference type="EMBL" id="OZ004254">
    <property type="protein sequence ID" value="CAK7897257.1"/>
    <property type="molecule type" value="Genomic_DNA"/>
</dbReference>
<dbReference type="PANTHER" id="PTHR31014:SF0">
    <property type="entry name" value="MITOCHONDRIAL TRANSLATION SYSTEM COMPONENT PET127-RELATED"/>
    <property type="match status" value="1"/>
</dbReference>
<dbReference type="PANTHER" id="PTHR31014">
    <property type="entry name" value="MITOCHONDRIAL TRANSLATION SYSTEM COMPONENT PET127-RELATED"/>
    <property type="match status" value="1"/>
</dbReference>
<feature type="region of interest" description="Disordered" evidence="1">
    <location>
        <begin position="199"/>
        <end position="244"/>
    </location>
</feature>
<feature type="transmembrane region" description="Helical" evidence="2">
    <location>
        <begin position="46"/>
        <end position="69"/>
    </location>
</feature>
<reference evidence="3 4" key="1">
    <citation type="submission" date="2024-01" db="EMBL/GenBank/DDBJ databases">
        <authorList>
            <consortium name="Genoscope - CEA"/>
            <person name="William W."/>
        </authorList>
    </citation>
    <scope>NUCLEOTIDE SEQUENCE [LARGE SCALE GENOMIC DNA]</scope>
    <source>
        <strain evidence="3 4">29B2s-10</strain>
    </source>
</reference>
<evidence type="ECO:0000256" key="2">
    <source>
        <dbReference type="SAM" id="Phobius"/>
    </source>
</evidence>